<dbReference type="PANTHER" id="PTHR38790">
    <property type="entry name" value="2EXR DOMAIN-CONTAINING PROTEIN-RELATED"/>
    <property type="match status" value="1"/>
</dbReference>
<dbReference type="InterPro" id="IPR056632">
    <property type="entry name" value="DUF7730"/>
</dbReference>
<name>A0AA38VNG7_9PEZI</name>
<gene>
    <name evidence="2" type="ORF">NKR23_g9101</name>
</gene>
<comment type="caution">
    <text evidence="2">The sequence shown here is derived from an EMBL/GenBank/DDBJ whole genome shotgun (WGS) entry which is preliminary data.</text>
</comment>
<evidence type="ECO:0000259" key="1">
    <source>
        <dbReference type="Pfam" id="PF24864"/>
    </source>
</evidence>
<organism evidence="2 3">
    <name type="scientific">Pleurostoma richardsiae</name>
    <dbReference type="NCBI Taxonomy" id="41990"/>
    <lineage>
        <taxon>Eukaryota</taxon>
        <taxon>Fungi</taxon>
        <taxon>Dikarya</taxon>
        <taxon>Ascomycota</taxon>
        <taxon>Pezizomycotina</taxon>
        <taxon>Sordariomycetes</taxon>
        <taxon>Sordariomycetidae</taxon>
        <taxon>Calosphaeriales</taxon>
        <taxon>Pleurostomataceae</taxon>
        <taxon>Pleurostoma</taxon>
    </lineage>
</organism>
<protein>
    <recommendedName>
        <fullName evidence="1">DUF7730 domain-containing protein</fullName>
    </recommendedName>
</protein>
<evidence type="ECO:0000313" key="3">
    <source>
        <dbReference type="Proteomes" id="UP001174694"/>
    </source>
</evidence>
<dbReference type="AlphaFoldDB" id="A0AA38VNG7"/>
<proteinExistence type="predicted"/>
<sequence>MAAIALRRRHLLDVRARLRKFSGIQTHDDQEAVVSAPGGPAAAGVDEEDAAGSGFRMPPLRMSPEHLEESSHAQAVSPLFAKLPLEIRRMIYLEVWRSHLGPGMRMHIHAAAGARGLQHTTCVVDQPDNAVKEEPWSLVPLPPPAAGDEQAPDWFWWAWSLRLRWGVHWRCQEEIMRRWQRLDGNGRQPGVSATPTSPYLSVFLTCKRIYLESVEALFEAATLIFTASEDAYRFLVQQPHSFRSKIHSIDFSFAHHKDHLFLHSIDSIHPRLHSCINVPVSWDIWNTLLSCVKDDLPELQILRAYLAPQLDGKEQKFLSTLDKCFKEPAGFRLLMRPEGALLLQKNGKRSIDF</sequence>
<evidence type="ECO:0000313" key="2">
    <source>
        <dbReference type="EMBL" id="KAJ9137465.1"/>
    </source>
</evidence>
<dbReference type="Pfam" id="PF24864">
    <property type="entry name" value="DUF7730"/>
    <property type="match status" value="1"/>
</dbReference>
<dbReference type="EMBL" id="JANBVO010000034">
    <property type="protein sequence ID" value="KAJ9137465.1"/>
    <property type="molecule type" value="Genomic_DNA"/>
</dbReference>
<accession>A0AA38VNG7</accession>
<dbReference type="Proteomes" id="UP001174694">
    <property type="component" value="Unassembled WGS sequence"/>
</dbReference>
<reference evidence="2" key="1">
    <citation type="submission" date="2022-07" db="EMBL/GenBank/DDBJ databases">
        <title>Fungi with potential for degradation of polypropylene.</title>
        <authorList>
            <person name="Gostincar C."/>
        </authorList>
    </citation>
    <scope>NUCLEOTIDE SEQUENCE</scope>
    <source>
        <strain evidence="2">EXF-13308</strain>
    </source>
</reference>
<keyword evidence="3" id="KW-1185">Reference proteome</keyword>
<feature type="domain" description="DUF7730" evidence="1">
    <location>
        <begin position="72"/>
        <end position="130"/>
    </location>
</feature>